<dbReference type="InterPro" id="IPR016187">
    <property type="entry name" value="CTDL_fold"/>
</dbReference>
<name>A0A239PJP8_9PROT</name>
<reference evidence="3 4" key="1">
    <citation type="submission" date="2017-07" db="EMBL/GenBank/DDBJ databases">
        <authorList>
            <person name="Sun Z.S."/>
            <person name="Albrecht U."/>
            <person name="Echele G."/>
            <person name="Lee C.C."/>
        </authorList>
    </citation>
    <scope>NUCLEOTIDE SEQUENCE [LARGE SCALE GENOMIC DNA]</scope>
    <source>
        <strain evidence="3 4">CGMCC 1.12710</strain>
    </source>
</reference>
<protein>
    <submittedName>
        <fullName evidence="3">Formylglycine-generating enzyme, required for sulfatase activity, contains SUMF1/FGE domain</fullName>
    </submittedName>
</protein>
<proteinExistence type="predicted"/>
<dbReference type="GO" id="GO:0120147">
    <property type="term" value="F:formylglycine-generating oxidase activity"/>
    <property type="evidence" value="ECO:0007669"/>
    <property type="project" value="TreeGrafter"/>
</dbReference>
<dbReference type="RefSeq" id="WP_221401097.1">
    <property type="nucleotide sequence ID" value="NZ_JACIJT010000001.1"/>
</dbReference>
<dbReference type="InterPro" id="IPR051043">
    <property type="entry name" value="Sulfatase_Mod_Factor_Kinase"/>
</dbReference>
<sequence>MKSMDSSPDAPVFQIYAHAANAAFVDKIARALDLAGCRVANGPFDPEAVDAVIVVWSGAAINSPALIAAAEAPRAAGALAPVSIGRIEPPEPFQAIPAVNLGGWTGDPDDPRWRRALEAARQVAARRRGLGPAPGQAAPVSVPHTDNSGALGEKLRRARAGAGRAARKAGRAAAAAGGLAGRALARGAGLAAGGLSRAFRALSGARAPIARGFAAARGRLGALSGGTFGRLRGVSLDPLLRLLTSRPALTATGLAAFAIVAAGLLLAPNGAPDPGRRADAPRAERPAPAPSTAPEESGPPTLAHLQPLDAPAADEAPKEAPPAEGDADPDAPAPGETPDRLAALIADATEAAAQEEAPAGPEDAAPETAEPEPPSAAASGEAFRDCDVCPLMRVAPAGSFRMGSPPNEPARQASEGPQIDVAIARPFAIGVHEITFAQWDACVADGGCDRHAPGDAGWGRGERPVINVSWDDAQAYVRWLSEKTGKAYRLPSEAEWEYAARAGATTPFATGMAITPDQANFNGEHPYIGEPGLFRKQTVPVGRFAPNAFGLHDMHGNVWEWVADCWTHSHAGAPTDGAAREGGDCARRVLKGGAWNTGAWRLRAGHRLPKPAAAREFDNGFRVARDVGE</sequence>
<dbReference type="Pfam" id="PF03781">
    <property type="entry name" value="FGE-sulfatase"/>
    <property type="match status" value="1"/>
</dbReference>
<evidence type="ECO:0000313" key="3">
    <source>
        <dbReference type="EMBL" id="SNT68026.1"/>
    </source>
</evidence>
<feature type="compositionally biased region" description="Low complexity" evidence="1">
    <location>
        <begin position="290"/>
        <end position="314"/>
    </location>
</feature>
<feature type="domain" description="Sulfatase-modifying factor enzyme-like" evidence="2">
    <location>
        <begin position="392"/>
        <end position="625"/>
    </location>
</feature>
<dbReference type="AlphaFoldDB" id="A0A239PJP8"/>
<feature type="region of interest" description="Disordered" evidence="1">
    <location>
        <begin position="272"/>
        <end position="338"/>
    </location>
</feature>
<feature type="region of interest" description="Disordered" evidence="1">
    <location>
        <begin position="351"/>
        <end position="380"/>
    </location>
</feature>
<feature type="region of interest" description="Disordered" evidence="1">
    <location>
        <begin position="129"/>
        <end position="149"/>
    </location>
</feature>
<feature type="compositionally biased region" description="Basic and acidic residues" evidence="1">
    <location>
        <begin position="274"/>
        <end position="285"/>
    </location>
</feature>
<evidence type="ECO:0000259" key="2">
    <source>
        <dbReference type="Pfam" id="PF03781"/>
    </source>
</evidence>
<dbReference type="InterPro" id="IPR005532">
    <property type="entry name" value="SUMF_dom"/>
</dbReference>
<dbReference type="PANTHER" id="PTHR23150">
    <property type="entry name" value="SULFATASE MODIFYING FACTOR 1, 2"/>
    <property type="match status" value="1"/>
</dbReference>
<gene>
    <name evidence="3" type="ORF">SAMN06297382_0522</name>
</gene>
<evidence type="ECO:0000313" key="4">
    <source>
        <dbReference type="Proteomes" id="UP000198346"/>
    </source>
</evidence>
<dbReference type="PANTHER" id="PTHR23150:SF35">
    <property type="entry name" value="BLL6746 PROTEIN"/>
    <property type="match status" value="1"/>
</dbReference>
<keyword evidence="4" id="KW-1185">Reference proteome</keyword>
<evidence type="ECO:0000256" key="1">
    <source>
        <dbReference type="SAM" id="MobiDB-lite"/>
    </source>
</evidence>
<organism evidence="3 4">
    <name type="scientific">Amphiplicatus metriothermophilus</name>
    <dbReference type="NCBI Taxonomy" id="1519374"/>
    <lineage>
        <taxon>Bacteria</taxon>
        <taxon>Pseudomonadati</taxon>
        <taxon>Pseudomonadota</taxon>
        <taxon>Alphaproteobacteria</taxon>
        <taxon>Parvularculales</taxon>
        <taxon>Parvularculaceae</taxon>
        <taxon>Amphiplicatus</taxon>
    </lineage>
</organism>
<accession>A0A239PJP8</accession>
<dbReference type="EMBL" id="FZQA01000001">
    <property type="protein sequence ID" value="SNT68026.1"/>
    <property type="molecule type" value="Genomic_DNA"/>
</dbReference>
<dbReference type="SUPFAM" id="SSF56436">
    <property type="entry name" value="C-type lectin-like"/>
    <property type="match status" value="1"/>
</dbReference>
<dbReference type="InterPro" id="IPR042095">
    <property type="entry name" value="SUMF_sf"/>
</dbReference>
<feature type="compositionally biased region" description="Low complexity" evidence="1">
    <location>
        <begin position="351"/>
        <end position="368"/>
    </location>
</feature>
<dbReference type="Gene3D" id="3.90.1580.10">
    <property type="entry name" value="paralog of FGE (formylglycine-generating enzyme)"/>
    <property type="match status" value="1"/>
</dbReference>
<dbReference type="Proteomes" id="UP000198346">
    <property type="component" value="Unassembled WGS sequence"/>
</dbReference>